<organism evidence="1 2">
    <name type="scientific">Entomophthora muscae</name>
    <dbReference type="NCBI Taxonomy" id="34485"/>
    <lineage>
        <taxon>Eukaryota</taxon>
        <taxon>Fungi</taxon>
        <taxon>Fungi incertae sedis</taxon>
        <taxon>Zoopagomycota</taxon>
        <taxon>Entomophthoromycotina</taxon>
        <taxon>Entomophthoromycetes</taxon>
        <taxon>Entomophthorales</taxon>
        <taxon>Entomophthoraceae</taxon>
        <taxon>Entomophthora</taxon>
    </lineage>
</organism>
<reference evidence="1" key="1">
    <citation type="submission" date="2022-04" db="EMBL/GenBank/DDBJ databases">
        <title>Genome of the entomopathogenic fungus Entomophthora muscae.</title>
        <authorList>
            <person name="Elya C."/>
            <person name="Lovett B.R."/>
            <person name="Lee E."/>
            <person name="Macias A.M."/>
            <person name="Hajek A.E."/>
            <person name="De Bivort B.L."/>
            <person name="Kasson M.T."/>
            <person name="De Fine Licht H.H."/>
            <person name="Stajich J.E."/>
        </authorList>
    </citation>
    <scope>NUCLEOTIDE SEQUENCE</scope>
    <source>
        <strain evidence="1">Berkeley</strain>
    </source>
</reference>
<protein>
    <submittedName>
        <fullName evidence="1">Uncharacterized protein</fullName>
    </submittedName>
</protein>
<proteinExistence type="predicted"/>
<dbReference type="Proteomes" id="UP001165960">
    <property type="component" value="Unassembled WGS sequence"/>
</dbReference>
<gene>
    <name evidence="1" type="ORF">DSO57_1034463</name>
</gene>
<sequence length="518" mass="59504">MIHTYDYTLQILYRHLHSSLSRMSLDKLSGQKVAINGSSLLRRLVLKPNIIASPETGFPKNRHVEGFYEVGRYLKDKDVTPLFIFEDTEKFQGYGSESLRRHFLKDHGVQGLKFETRKQVNLPAVEKIFKEYLEFIAEQRKINANLFRTAREQSLDVDELLRQEEANPTIPPRFIETLSESPHEYVQHSIPMLLSIHESAGEYCRNHLQRMGVQYERKIMELFQQLNFPKTKGTVNFDQHAVDYIVHNIQCAKVISMSSTHVLKAQTEDWGEKEREVVKLLKLLKVPVAFTSSNSADAVCAALLDSQGCNYAITDNPFIMGYKKQKENKKVLFNFMDPQRHLVATDLGCILDALTINLPMLRDFLFMCDGDLNQGFRGLEPDVILQSIKKHQDIEKVQLMFPNALSANYDCFRSRSFFDQKVTIPAELTQPYTFPSDDIALPSFLKAYDIPPNPKYTYFKAPKTVPASFEPLPINTNPNILSKVGTREHSETKFPTFNRENRGSIRGRPSKSRGSRNN</sequence>
<evidence type="ECO:0000313" key="2">
    <source>
        <dbReference type="Proteomes" id="UP001165960"/>
    </source>
</evidence>
<evidence type="ECO:0000313" key="1">
    <source>
        <dbReference type="EMBL" id="KAJ9083469.1"/>
    </source>
</evidence>
<accession>A0ACC2U8U9</accession>
<keyword evidence="2" id="KW-1185">Reference proteome</keyword>
<comment type="caution">
    <text evidence="1">The sequence shown here is derived from an EMBL/GenBank/DDBJ whole genome shotgun (WGS) entry which is preliminary data.</text>
</comment>
<dbReference type="EMBL" id="QTSX02000997">
    <property type="protein sequence ID" value="KAJ9083469.1"/>
    <property type="molecule type" value="Genomic_DNA"/>
</dbReference>
<name>A0ACC2U8U9_9FUNG</name>